<dbReference type="SMART" id="SM00451">
    <property type="entry name" value="ZnF_U1"/>
    <property type="match status" value="2"/>
</dbReference>
<evidence type="ECO:0000256" key="3">
    <source>
        <dbReference type="SAM" id="SignalP"/>
    </source>
</evidence>
<feature type="domain" description="C2H2-type" evidence="4">
    <location>
        <begin position="246"/>
        <end position="270"/>
    </location>
</feature>
<keyword evidence="6" id="KW-1185">Reference proteome</keyword>
<dbReference type="PANTHER" id="PTHR47487">
    <property type="entry name" value="OS06G0651300 PROTEIN-RELATED"/>
    <property type="match status" value="1"/>
</dbReference>
<keyword evidence="3" id="KW-0732">Signal</keyword>
<dbReference type="Gene3D" id="3.30.160.60">
    <property type="entry name" value="Classic Zinc Finger"/>
    <property type="match status" value="2"/>
</dbReference>
<name>A0A8B8KSH3_ABRPR</name>
<feature type="region of interest" description="Disordered" evidence="1">
    <location>
        <begin position="205"/>
        <end position="238"/>
    </location>
</feature>
<reference evidence="7" key="2">
    <citation type="submission" date="2025-08" db="UniProtKB">
        <authorList>
            <consortium name="RefSeq"/>
        </authorList>
    </citation>
    <scope>IDENTIFICATION</scope>
    <source>
        <tissue evidence="7">Young leaves</tissue>
    </source>
</reference>
<dbReference type="AlphaFoldDB" id="A0A8B8KSH3"/>
<evidence type="ECO:0000259" key="5">
    <source>
        <dbReference type="SMART" id="SM00451"/>
    </source>
</evidence>
<sequence>MASFWFLQLALKCFHHFAWPLLALVYPLCASVQAIETDSSKETRDLISYWILLSLIYLFEYAFLRLLQLFQFWPYIKLGIIFWLIIPDFGRAFYVYNNLIRSCISINAQAVICRLNNWRKFFVKKDNFLLHAERYIQENGTEALEKLIASESTTCKHDAETTNAVRAIDNKEVQQTSGKKLQAEHKDIGDLEEIEKKEISVGKQAIPAIPNLEPNQKNSSSAMVEGTAGGQLPQSSTSKKEVQKEWACALCQITVTSEKTLDSHVHGKKHRASCEALKAKNQPVPQKQKNQSKEEVKQKNVINQKNSQTKNGEKEKEIKDHKVQGQQRNPSEPVGMNQSKIRCEVCDVTCPNEVAMIAHLNGKKHLAKIKNLV</sequence>
<proteinExistence type="predicted"/>
<feature type="compositionally biased region" description="Low complexity" evidence="1">
    <location>
        <begin position="279"/>
        <end position="289"/>
    </location>
</feature>
<dbReference type="InterPro" id="IPR003604">
    <property type="entry name" value="Matrin/U1-like-C_Znf_C2H2"/>
</dbReference>
<dbReference type="InterPro" id="IPR004345">
    <property type="entry name" value="TB2_DP1_HVA22"/>
</dbReference>
<feature type="signal peptide" evidence="3">
    <location>
        <begin position="1"/>
        <end position="34"/>
    </location>
</feature>
<dbReference type="RefSeq" id="XP_027346817.1">
    <property type="nucleotide sequence ID" value="XM_027491016.1"/>
</dbReference>
<feature type="domain" description="C2H2-type" evidence="4">
    <location>
        <begin position="341"/>
        <end position="365"/>
    </location>
</feature>
<keyword evidence="2" id="KW-0812">Transmembrane</keyword>
<feature type="compositionally biased region" description="Polar residues" evidence="1">
    <location>
        <begin position="213"/>
        <end position="222"/>
    </location>
</feature>
<feature type="compositionally biased region" description="Polar residues" evidence="1">
    <location>
        <begin position="300"/>
        <end position="310"/>
    </location>
</feature>
<feature type="domain" description="U1-type" evidence="5">
    <location>
        <begin position="338"/>
        <end position="372"/>
    </location>
</feature>
<evidence type="ECO:0000313" key="6">
    <source>
        <dbReference type="Proteomes" id="UP000694853"/>
    </source>
</evidence>
<dbReference type="SMART" id="SM00355">
    <property type="entry name" value="ZnF_C2H2"/>
    <property type="match status" value="2"/>
</dbReference>
<evidence type="ECO:0000259" key="4">
    <source>
        <dbReference type="SMART" id="SM00355"/>
    </source>
</evidence>
<dbReference type="GO" id="GO:0003676">
    <property type="term" value="F:nucleic acid binding"/>
    <property type="evidence" value="ECO:0007669"/>
    <property type="project" value="InterPro"/>
</dbReference>
<dbReference type="Pfam" id="PF12874">
    <property type="entry name" value="zf-met"/>
    <property type="match status" value="2"/>
</dbReference>
<dbReference type="GO" id="GO:0008270">
    <property type="term" value="F:zinc ion binding"/>
    <property type="evidence" value="ECO:0007669"/>
    <property type="project" value="InterPro"/>
</dbReference>
<dbReference type="Proteomes" id="UP000694853">
    <property type="component" value="Unplaced"/>
</dbReference>
<keyword evidence="2" id="KW-1133">Transmembrane helix</keyword>
<dbReference type="OrthoDB" id="434647at2759"/>
<dbReference type="InterPro" id="IPR036236">
    <property type="entry name" value="Znf_C2H2_sf"/>
</dbReference>
<evidence type="ECO:0000256" key="1">
    <source>
        <dbReference type="SAM" id="MobiDB-lite"/>
    </source>
</evidence>
<feature type="domain" description="U1-type" evidence="5">
    <location>
        <begin position="243"/>
        <end position="277"/>
    </location>
</feature>
<dbReference type="PANTHER" id="PTHR47487:SF8">
    <property type="entry name" value="OS08G0270900 PROTEIN"/>
    <property type="match status" value="1"/>
</dbReference>
<dbReference type="InterPro" id="IPR013087">
    <property type="entry name" value="Znf_C2H2_type"/>
</dbReference>
<feature type="transmembrane region" description="Helical" evidence="2">
    <location>
        <begin position="47"/>
        <end position="64"/>
    </location>
</feature>
<organism evidence="6 7">
    <name type="scientific">Abrus precatorius</name>
    <name type="common">Indian licorice</name>
    <name type="synonym">Glycine abrus</name>
    <dbReference type="NCBI Taxonomy" id="3816"/>
    <lineage>
        <taxon>Eukaryota</taxon>
        <taxon>Viridiplantae</taxon>
        <taxon>Streptophyta</taxon>
        <taxon>Embryophyta</taxon>
        <taxon>Tracheophyta</taxon>
        <taxon>Spermatophyta</taxon>
        <taxon>Magnoliopsida</taxon>
        <taxon>eudicotyledons</taxon>
        <taxon>Gunneridae</taxon>
        <taxon>Pentapetalae</taxon>
        <taxon>rosids</taxon>
        <taxon>fabids</taxon>
        <taxon>Fabales</taxon>
        <taxon>Fabaceae</taxon>
        <taxon>Papilionoideae</taxon>
        <taxon>50 kb inversion clade</taxon>
        <taxon>NPAAA clade</taxon>
        <taxon>indigoferoid/millettioid clade</taxon>
        <taxon>Abreae</taxon>
        <taxon>Abrus</taxon>
    </lineage>
</organism>
<reference evidence="6" key="1">
    <citation type="journal article" date="2019" name="Toxins">
        <title>Detection of Abrin-Like and Prepropulchellin-Like Toxin Genes and Transcripts Using Whole Genome Sequencing and Full-Length Transcript Sequencing of Abrus precatorius.</title>
        <authorList>
            <person name="Hovde B.T."/>
            <person name="Daligault H.E."/>
            <person name="Hanschen E.R."/>
            <person name="Kunde Y.A."/>
            <person name="Johnson M.B."/>
            <person name="Starkenburg S.R."/>
            <person name="Johnson S.L."/>
        </authorList>
    </citation>
    <scope>NUCLEOTIDE SEQUENCE [LARGE SCALE GENOMIC DNA]</scope>
</reference>
<dbReference type="SUPFAM" id="SSF57667">
    <property type="entry name" value="beta-beta-alpha zinc fingers"/>
    <property type="match status" value="2"/>
</dbReference>
<feature type="compositionally biased region" description="Basic and acidic residues" evidence="1">
    <location>
        <begin position="311"/>
        <end position="323"/>
    </location>
</feature>
<feature type="chain" id="PRO_5038494563" evidence="3">
    <location>
        <begin position="35"/>
        <end position="373"/>
    </location>
</feature>
<dbReference type="GeneID" id="113858381"/>
<feature type="compositionally biased region" description="Polar residues" evidence="1">
    <location>
        <begin position="324"/>
        <end position="336"/>
    </location>
</feature>
<gene>
    <name evidence="7" type="primary">LOC113858381</name>
</gene>
<evidence type="ECO:0000256" key="2">
    <source>
        <dbReference type="SAM" id="Phobius"/>
    </source>
</evidence>
<evidence type="ECO:0000313" key="7">
    <source>
        <dbReference type="RefSeq" id="XP_027346817.1"/>
    </source>
</evidence>
<accession>A0A8B8KSH3</accession>
<protein>
    <submittedName>
        <fullName evidence="7">Uncharacterized protein LOC113858381 isoform X1</fullName>
    </submittedName>
</protein>
<feature type="region of interest" description="Disordered" evidence="1">
    <location>
        <begin position="272"/>
        <end position="336"/>
    </location>
</feature>
<dbReference type="KEGG" id="aprc:113858381"/>
<dbReference type="Pfam" id="PF03134">
    <property type="entry name" value="TB2_DP1_HVA22"/>
    <property type="match status" value="1"/>
</dbReference>
<keyword evidence="2" id="KW-0472">Membrane</keyword>